<dbReference type="SMART" id="SM00967">
    <property type="entry name" value="SpoU_sub_bind"/>
    <property type="match status" value="1"/>
</dbReference>
<dbReference type="InterPro" id="IPR001537">
    <property type="entry name" value="SpoU_MeTrfase"/>
</dbReference>
<gene>
    <name evidence="5" type="ORF">Sya03_43860</name>
</gene>
<protein>
    <submittedName>
        <fullName evidence="5">RNA methyltransferase</fullName>
    </submittedName>
</protein>
<dbReference type="GO" id="GO:0005737">
    <property type="term" value="C:cytoplasm"/>
    <property type="evidence" value="ECO:0007669"/>
    <property type="project" value="UniProtKB-ARBA"/>
</dbReference>
<dbReference type="InterPro" id="IPR051259">
    <property type="entry name" value="rRNA_Methyltransferase"/>
</dbReference>
<evidence type="ECO:0000256" key="3">
    <source>
        <dbReference type="ARBA" id="ARBA00022679"/>
    </source>
</evidence>
<dbReference type="SUPFAM" id="SSF55315">
    <property type="entry name" value="L30e-like"/>
    <property type="match status" value="1"/>
</dbReference>
<proteinExistence type="inferred from homology"/>
<sequence length="259" mass="27140">MFTQRTPRVVAARRLQRRRDRDATGRFLAEGPQAVREALRASRVRELFATGAAFERYPELTRDATPVTEDALASLAGTVQPQGLVAVCEAADVPLDRAVARTPRLTAVLAEIRDPGNAGTVLRTADAAGAAAVVFAGDAVDPYNGKCVRASAGSLFHVDVVRERDPHAVVAALRGAGVRILAATGYGDADLDDLADAGELAAPTAWLFGSEAHGLPDDLLAAADRRVRVPIHGAAESLNLAAAAAVCLYSSARAQRSSR</sequence>
<dbReference type="Pfam" id="PF00588">
    <property type="entry name" value="SpoU_methylase"/>
    <property type="match status" value="1"/>
</dbReference>
<dbReference type="InterPro" id="IPR029026">
    <property type="entry name" value="tRNA_m1G_MTases_N"/>
</dbReference>
<dbReference type="GO" id="GO:0032259">
    <property type="term" value="P:methylation"/>
    <property type="evidence" value="ECO:0007669"/>
    <property type="project" value="UniProtKB-KW"/>
</dbReference>
<dbReference type="Gene3D" id="3.30.1330.30">
    <property type="match status" value="1"/>
</dbReference>
<evidence type="ECO:0000256" key="1">
    <source>
        <dbReference type="ARBA" id="ARBA00007228"/>
    </source>
</evidence>
<dbReference type="GO" id="GO:0008173">
    <property type="term" value="F:RNA methyltransferase activity"/>
    <property type="evidence" value="ECO:0007669"/>
    <property type="project" value="InterPro"/>
</dbReference>
<dbReference type="AlphaFoldDB" id="A0A8J3YBV8"/>
<dbReference type="GO" id="GO:0003723">
    <property type="term" value="F:RNA binding"/>
    <property type="evidence" value="ECO:0007669"/>
    <property type="project" value="InterPro"/>
</dbReference>
<keyword evidence="6" id="KW-1185">Reference proteome</keyword>
<dbReference type="Pfam" id="PF22435">
    <property type="entry name" value="MRM3-like_sub_bind"/>
    <property type="match status" value="1"/>
</dbReference>
<name>A0A8J3YBV8_9ACTN</name>
<accession>A0A8J3YBV8</accession>
<dbReference type="Gene3D" id="3.40.1280.10">
    <property type="match status" value="1"/>
</dbReference>
<keyword evidence="2 5" id="KW-0489">Methyltransferase</keyword>
<feature type="domain" description="RNA 2-O ribose methyltransferase substrate binding" evidence="4">
    <location>
        <begin position="28"/>
        <end position="94"/>
    </location>
</feature>
<dbReference type="GO" id="GO:0006396">
    <property type="term" value="P:RNA processing"/>
    <property type="evidence" value="ECO:0007669"/>
    <property type="project" value="InterPro"/>
</dbReference>
<dbReference type="PANTHER" id="PTHR43191">
    <property type="entry name" value="RRNA METHYLTRANSFERASE 3"/>
    <property type="match status" value="1"/>
</dbReference>
<comment type="similarity">
    <text evidence="1">Belongs to the class IV-like SAM-binding methyltransferase superfamily. RNA methyltransferase TrmH family.</text>
</comment>
<evidence type="ECO:0000259" key="4">
    <source>
        <dbReference type="SMART" id="SM00967"/>
    </source>
</evidence>
<keyword evidence="3" id="KW-0808">Transferase</keyword>
<dbReference type="CDD" id="cd18095">
    <property type="entry name" value="SpoU-like_rRNA-MTase"/>
    <property type="match status" value="1"/>
</dbReference>
<comment type="caution">
    <text evidence="5">The sequence shown here is derived from an EMBL/GenBank/DDBJ whole genome shotgun (WGS) entry which is preliminary data.</text>
</comment>
<dbReference type="InterPro" id="IPR029064">
    <property type="entry name" value="Ribosomal_eL30-like_sf"/>
</dbReference>
<dbReference type="InterPro" id="IPR029028">
    <property type="entry name" value="Alpha/beta_knot_MTases"/>
</dbReference>
<dbReference type="PANTHER" id="PTHR43191:SF2">
    <property type="entry name" value="RRNA METHYLTRANSFERASE 3, MITOCHONDRIAL"/>
    <property type="match status" value="1"/>
</dbReference>
<dbReference type="Proteomes" id="UP000652013">
    <property type="component" value="Unassembled WGS sequence"/>
</dbReference>
<dbReference type="InterPro" id="IPR053888">
    <property type="entry name" value="MRM3-like_sub_bind"/>
</dbReference>
<evidence type="ECO:0000313" key="5">
    <source>
        <dbReference type="EMBL" id="GIJ05034.1"/>
    </source>
</evidence>
<evidence type="ECO:0000313" key="6">
    <source>
        <dbReference type="Proteomes" id="UP000652013"/>
    </source>
</evidence>
<evidence type="ECO:0000256" key="2">
    <source>
        <dbReference type="ARBA" id="ARBA00022603"/>
    </source>
</evidence>
<organism evidence="5 6">
    <name type="scientific">Spirilliplanes yamanashiensis</name>
    <dbReference type="NCBI Taxonomy" id="42233"/>
    <lineage>
        <taxon>Bacteria</taxon>
        <taxon>Bacillati</taxon>
        <taxon>Actinomycetota</taxon>
        <taxon>Actinomycetes</taxon>
        <taxon>Micromonosporales</taxon>
        <taxon>Micromonosporaceae</taxon>
        <taxon>Spirilliplanes</taxon>
    </lineage>
</organism>
<reference evidence="5" key="1">
    <citation type="submission" date="2021-01" db="EMBL/GenBank/DDBJ databases">
        <title>Whole genome shotgun sequence of Spirilliplanes yamanashiensis NBRC 15828.</title>
        <authorList>
            <person name="Komaki H."/>
            <person name="Tamura T."/>
        </authorList>
    </citation>
    <scope>NUCLEOTIDE SEQUENCE</scope>
    <source>
        <strain evidence="5">NBRC 15828</strain>
    </source>
</reference>
<dbReference type="InterPro" id="IPR013123">
    <property type="entry name" value="SpoU_subst-bd"/>
</dbReference>
<dbReference type="SUPFAM" id="SSF75217">
    <property type="entry name" value="alpha/beta knot"/>
    <property type="match status" value="1"/>
</dbReference>
<dbReference type="EMBL" id="BOOY01000031">
    <property type="protein sequence ID" value="GIJ05034.1"/>
    <property type="molecule type" value="Genomic_DNA"/>
</dbReference>